<gene>
    <name evidence="1" type="ORF">CPELLU_LOCUS18074</name>
</gene>
<accession>A0A9N9PA74</accession>
<protein>
    <submittedName>
        <fullName evidence="1">2359_t:CDS:1</fullName>
    </submittedName>
</protein>
<evidence type="ECO:0000313" key="2">
    <source>
        <dbReference type="Proteomes" id="UP000789759"/>
    </source>
</evidence>
<reference evidence="1" key="1">
    <citation type="submission" date="2021-06" db="EMBL/GenBank/DDBJ databases">
        <authorList>
            <person name="Kallberg Y."/>
            <person name="Tangrot J."/>
            <person name="Rosling A."/>
        </authorList>
    </citation>
    <scope>NUCLEOTIDE SEQUENCE</scope>
    <source>
        <strain evidence="1">FL966</strain>
    </source>
</reference>
<dbReference type="EMBL" id="CAJVQA010034012">
    <property type="protein sequence ID" value="CAG8805190.1"/>
    <property type="molecule type" value="Genomic_DNA"/>
</dbReference>
<name>A0A9N9PA74_9GLOM</name>
<dbReference type="OrthoDB" id="10414018at2759"/>
<dbReference type="Proteomes" id="UP000789759">
    <property type="component" value="Unassembled WGS sequence"/>
</dbReference>
<comment type="caution">
    <text evidence="1">The sequence shown here is derived from an EMBL/GenBank/DDBJ whole genome shotgun (WGS) entry which is preliminary data.</text>
</comment>
<feature type="non-terminal residue" evidence="1">
    <location>
        <position position="49"/>
    </location>
</feature>
<dbReference type="AlphaFoldDB" id="A0A9N9PA74"/>
<organism evidence="1 2">
    <name type="scientific">Cetraspora pellucida</name>
    <dbReference type="NCBI Taxonomy" id="1433469"/>
    <lineage>
        <taxon>Eukaryota</taxon>
        <taxon>Fungi</taxon>
        <taxon>Fungi incertae sedis</taxon>
        <taxon>Mucoromycota</taxon>
        <taxon>Glomeromycotina</taxon>
        <taxon>Glomeromycetes</taxon>
        <taxon>Diversisporales</taxon>
        <taxon>Gigasporaceae</taxon>
        <taxon>Cetraspora</taxon>
    </lineage>
</organism>
<proteinExistence type="predicted"/>
<sequence>MALQDLVDLSDLIFGANNNQKEITLFNREETNMEFEYMLLVQDTLGDND</sequence>
<keyword evidence="2" id="KW-1185">Reference proteome</keyword>
<evidence type="ECO:0000313" key="1">
    <source>
        <dbReference type="EMBL" id="CAG8805190.1"/>
    </source>
</evidence>